<gene>
    <name evidence="2" type="ORF">GGQ86_001567</name>
    <name evidence="1" type="ORF">XFLAVUS301_10540</name>
</gene>
<dbReference type="EMBL" id="JAVDPY010000002">
    <property type="protein sequence ID" value="MDR6333103.1"/>
    <property type="molecule type" value="Genomic_DNA"/>
</dbReference>
<evidence type="ECO:0000313" key="1">
    <source>
        <dbReference type="EMBL" id="GLI21380.1"/>
    </source>
</evidence>
<keyword evidence="4" id="KW-1185">Reference proteome</keyword>
<dbReference type="EMBL" id="BSDO01000001">
    <property type="protein sequence ID" value="GLI21380.1"/>
    <property type="molecule type" value="Genomic_DNA"/>
</dbReference>
<sequence length="54" mass="5997">MRRTCDHRFSLDRAAHCGAGPFARTTMEFAAVPDHVRLPGRFFGRFTTAASSVL</sequence>
<protein>
    <submittedName>
        <fullName evidence="1">Uncharacterized protein</fullName>
    </submittedName>
</protein>
<dbReference type="Proteomes" id="UP001144397">
    <property type="component" value="Unassembled WGS sequence"/>
</dbReference>
<proteinExistence type="predicted"/>
<accession>A0A9W6CKM0</accession>
<reference evidence="2 4" key="2">
    <citation type="submission" date="2023-07" db="EMBL/GenBank/DDBJ databases">
        <title>Genomic Encyclopedia of Type Strains, Phase IV (KMG-IV): sequencing the most valuable type-strain genomes for metagenomic binning, comparative biology and taxonomic classification.</title>
        <authorList>
            <person name="Goeker M."/>
        </authorList>
    </citation>
    <scope>NUCLEOTIDE SEQUENCE [LARGE SCALE GENOMIC DNA]</scope>
    <source>
        <strain evidence="2 4">DSM 338</strain>
    </source>
</reference>
<dbReference type="AlphaFoldDB" id="A0A9W6CKM0"/>
<name>A0A9W6CKM0_XANFL</name>
<dbReference type="RefSeq" id="WP_169121526.1">
    <property type="nucleotide sequence ID" value="NZ_BSDO01000001.1"/>
</dbReference>
<evidence type="ECO:0000313" key="2">
    <source>
        <dbReference type="EMBL" id="MDR6333103.1"/>
    </source>
</evidence>
<evidence type="ECO:0000313" key="3">
    <source>
        <dbReference type="Proteomes" id="UP001144397"/>
    </source>
</evidence>
<comment type="caution">
    <text evidence="1">The sequence shown here is derived from an EMBL/GenBank/DDBJ whole genome shotgun (WGS) entry which is preliminary data.</text>
</comment>
<reference evidence="1" key="1">
    <citation type="submission" date="2022-12" db="EMBL/GenBank/DDBJ databases">
        <title>Reference genome sequencing for broad-spectrum identification of bacterial and archaeal isolates by mass spectrometry.</title>
        <authorList>
            <person name="Sekiguchi Y."/>
            <person name="Tourlousse D.M."/>
        </authorList>
    </citation>
    <scope>NUCLEOTIDE SEQUENCE</scope>
    <source>
        <strain evidence="1">301</strain>
    </source>
</reference>
<dbReference type="Proteomes" id="UP001245370">
    <property type="component" value="Unassembled WGS sequence"/>
</dbReference>
<evidence type="ECO:0000313" key="4">
    <source>
        <dbReference type="Proteomes" id="UP001245370"/>
    </source>
</evidence>
<organism evidence="1 3">
    <name type="scientific">Xanthobacter flavus</name>
    <dbReference type="NCBI Taxonomy" id="281"/>
    <lineage>
        <taxon>Bacteria</taxon>
        <taxon>Pseudomonadati</taxon>
        <taxon>Pseudomonadota</taxon>
        <taxon>Alphaproteobacteria</taxon>
        <taxon>Hyphomicrobiales</taxon>
        <taxon>Xanthobacteraceae</taxon>
        <taxon>Xanthobacter</taxon>
    </lineage>
</organism>
<dbReference type="GeneID" id="95761847"/>